<comment type="caution">
    <text evidence="1">The sequence shown here is derived from an EMBL/GenBank/DDBJ whole genome shotgun (WGS) entry which is preliminary data.</text>
</comment>
<dbReference type="RefSeq" id="WP_216683244.1">
    <property type="nucleotide sequence ID" value="NZ_JAHLZN010000002.1"/>
</dbReference>
<sequence length="189" mass="22965">MTEMYSHAKSNIFKNIKNDGINVEIQKLYSMNMKSLYDEKYNLDIYKNIDMNDIELYCTEKYSFAKIIILLFSDVRKIDKNLLKLILHTHDKFAIARQILDDLTDYIEDFSENIFNIYLNQLDNTYLQSKKLNNTELKFYLINYSIKNFEIIKDILYIYNYTSWYKYIDFYHSEALNLKKDYEDKVKKD</sequence>
<reference evidence="1 2" key="1">
    <citation type="submission" date="2021-06" db="EMBL/GenBank/DDBJ databases">
        <title>Staphylococcus lentus K169 genome sequencing.</title>
        <authorList>
            <person name="Sundareshan S."/>
            <person name="Akhila D.S."/>
            <person name="Prachi D."/>
            <person name="Sivakumar R."/>
            <person name="Rajendhran J."/>
            <person name="Isloor S."/>
            <person name="Hegde N.R."/>
        </authorList>
    </citation>
    <scope>NUCLEOTIDE SEQUENCE [LARGE SCALE GENOMIC DNA]</scope>
    <source>
        <strain evidence="1 2">K169</strain>
    </source>
</reference>
<accession>A0ABS6GUI3</accession>
<keyword evidence="2" id="KW-1185">Reference proteome</keyword>
<organism evidence="1 2">
    <name type="scientific">Mammaliicoccus lentus</name>
    <name type="common">Staphylococcus lentus</name>
    <dbReference type="NCBI Taxonomy" id="42858"/>
    <lineage>
        <taxon>Bacteria</taxon>
        <taxon>Bacillati</taxon>
        <taxon>Bacillota</taxon>
        <taxon>Bacilli</taxon>
        <taxon>Bacillales</taxon>
        <taxon>Staphylococcaceae</taxon>
        <taxon>Mammaliicoccus</taxon>
    </lineage>
</organism>
<evidence type="ECO:0000313" key="1">
    <source>
        <dbReference type="EMBL" id="MBU6112719.1"/>
    </source>
</evidence>
<protein>
    <submittedName>
        <fullName evidence="1">Uncharacterized protein</fullName>
    </submittedName>
</protein>
<dbReference type="Proteomes" id="UP000770161">
    <property type="component" value="Unassembled WGS sequence"/>
</dbReference>
<name>A0ABS6GUI3_MAMLE</name>
<evidence type="ECO:0000313" key="2">
    <source>
        <dbReference type="Proteomes" id="UP000770161"/>
    </source>
</evidence>
<gene>
    <name evidence="1" type="ORF">KQ656_02055</name>
</gene>
<dbReference type="EMBL" id="JAHLZN010000002">
    <property type="protein sequence ID" value="MBU6112719.1"/>
    <property type="molecule type" value="Genomic_DNA"/>
</dbReference>
<proteinExistence type="predicted"/>